<evidence type="ECO:0000256" key="2">
    <source>
        <dbReference type="ARBA" id="ARBA00022614"/>
    </source>
</evidence>
<dbReference type="OrthoDB" id="994806at2759"/>
<dbReference type="GO" id="GO:0016020">
    <property type="term" value="C:membrane"/>
    <property type="evidence" value="ECO:0007669"/>
    <property type="project" value="UniProtKB-SubCell"/>
</dbReference>
<keyword evidence="3" id="KW-0812">Transmembrane</keyword>
<dbReference type="InterPro" id="IPR001611">
    <property type="entry name" value="Leu-rich_rpt"/>
</dbReference>
<keyword evidence="8" id="KW-0675">Receptor</keyword>
<dbReference type="AlphaFoldDB" id="A0A2G2WXH2"/>
<dbReference type="STRING" id="33114.A0A2G2WXH2"/>
<evidence type="ECO:0000256" key="9">
    <source>
        <dbReference type="ARBA" id="ARBA00023180"/>
    </source>
</evidence>
<dbReference type="Pfam" id="PF00560">
    <property type="entry name" value="LRR_1"/>
    <property type="match status" value="2"/>
</dbReference>
<evidence type="ECO:0000256" key="3">
    <source>
        <dbReference type="ARBA" id="ARBA00022692"/>
    </source>
</evidence>
<dbReference type="EMBL" id="MLFT02000004">
    <property type="protein sequence ID" value="PHT49922.1"/>
    <property type="molecule type" value="Genomic_DNA"/>
</dbReference>
<keyword evidence="11" id="KW-1185">Reference proteome</keyword>
<dbReference type="SUPFAM" id="SSF52058">
    <property type="entry name" value="L domain-like"/>
    <property type="match status" value="1"/>
</dbReference>
<evidence type="ECO:0000313" key="11">
    <source>
        <dbReference type="Proteomes" id="UP000224567"/>
    </source>
</evidence>
<keyword evidence="7" id="KW-0472">Membrane</keyword>
<dbReference type="Gene3D" id="3.80.10.10">
    <property type="entry name" value="Ribonuclease Inhibitor"/>
    <property type="match status" value="2"/>
</dbReference>
<evidence type="ECO:0000256" key="6">
    <source>
        <dbReference type="ARBA" id="ARBA00022989"/>
    </source>
</evidence>
<accession>A0A2G2WXH2</accession>
<dbReference type="Proteomes" id="UP000224567">
    <property type="component" value="Unassembled WGS sequence"/>
</dbReference>
<keyword evidence="4" id="KW-0732">Signal</keyword>
<name>A0A2G2WXH2_CAPBA</name>
<reference evidence="11" key="2">
    <citation type="journal article" date="2017" name="J. Anim. Genet.">
        <title>Multiple reference genome sequences of hot pepper reveal the massive evolution of plant disease resistance genes by retroduplication.</title>
        <authorList>
            <person name="Kim S."/>
            <person name="Park J."/>
            <person name="Yeom S.-I."/>
            <person name="Kim Y.-M."/>
            <person name="Seo E."/>
            <person name="Kim K.-T."/>
            <person name="Kim M.-S."/>
            <person name="Lee J.M."/>
            <person name="Cheong K."/>
            <person name="Shin H.-S."/>
            <person name="Kim S.-B."/>
            <person name="Han K."/>
            <person name="Lee J."/>
            <person name="Park M."/>
            <person name="Lee H.-A."/>
            <person name="Lee H.-Y."/>
            <person name="Lee Y."/>
            <person name="Oh S."/>
            <person name="Lee J.H."/>
            <person name="Choi E."/>
            <person name="Choi E."/>
            <person name="Lee S.E."/>
            <person name="Jeon J."/>
            <person name="Kim H."/>
            <person name="Choi G."/>
            <person name="Song H."/>
            <person name="Lee J."/>
            <person name="Lee S.-C."/>
            <person name="Kwon J.-K."/>
            <person name="Lee H.-Y."/>
            <person name="Koo N."/>
            <person name="Hong Y."/>
            <person name="Kim R.W."/>
            <person name="Kang W.-H."/>
            <person name="Huh J.H."/>
            <person name="Kang B.-C."/>
            <person name="Yang T.-J."/>
            <person name="Lee Y.-H."/>
            <person name="Bennetzen J.L."/>
            <person name="Choi D."/>
        </authorList>
    </citation>
    <scope>NUCLEOTIDE SEQUENCE [LARGE SCALE GENOMIC DNA]</scope>
    <source>
        <strain evidence="11">cv. PBC81</strain>
    </source>
</reference>
<evidence type="ECO:0000256" key="8">
    <source>
        <dbReference type="ARBA" id="ARBA00023170"/>
    </source>
</evidence>
<keyword evidence="5" id="KW-0677">Repeat</keyword>
<comment type="subcellular location">
    <subcellularLocation>
        <location evidence="1">Membrane</location>
        <topology evidence="1">Single-pass type I membrane protein</topology>
    </subcellularLocation>
</comment>
<comment type="caution">
    <text evidence="10">The sequence shown here is derived from an EMBL/GenBank/DDBJ whole genome shotgun (WGS) entry which is preliminary data.</text>
</comment>
<dbReference type="PROSITE" id="PS51450">
    <property type="entry name" value="LRR"/>
    <property type="match status" value="1"/>
</dbReference>
<keyword evidence="9" id="KW-0325">Glycoprotein</keyword>
<evidence type="ECO:0000256" key="1">
    <source>
        <dbReference type="ARBA" id="ARBA00004479"/>
    </source>
</evidence>
<keyword evidence="2" id="KW-0433">Leucine-rich repeat</keyword>
<dbReference type="InterPro" id="IPR032675">
    <property type="entry name" value="LRR_dom_sf"/>
</dbReference>
<evidence type="ECO:0000256" key="7">
    <source>
        <dbReference type="ARBA" id="ARBA00023136"/>
    </source>
</evidence>
<keyword evidence="6" id="KW-1133">Transmembrane helix</keyword>
<proteinExistence type="predicted"/>
<reference evidence="10 11" key="1">
    <citation type="journal article" date="2017" name="Genome Biol.">
        <title>New reference genome sequences of hot pepper reveal the massive evolution of plant disease-resistance genes by retroduplication.</title>
        <authorList>
            <person name="Kim S."/>
            <person name="Park J."/>
            <person name="Yeom S.I."/>
            <person name="Kim Y.M."/>
            <person name="Seo E."/>
            <person name="Kim K.T."/>
            <person name="Kim M.S."/>
            <person name="Lee J.M."/>
            <person name="Cheong K."/>
            <person name="Shin H.S."/>
            <person name="Kim S.B."/>
            <person name="Han K."/>
            <person name="Lee J."/>
            <person name="Park M."/>
            <person name="Lee H.A."/>
            <person name="Lee H.Y."/>
            <person name="Lee Y."/>
            <person name="Oh S."/>
            <person name="Lee J.H."/>
            <person name="Choi E."/>
            <person name="Choi E."/>
            <person name="Lee S.E."/>
            <person name="Jeon J."/>
            <person name="Kim H."/>
            <person name="Choi G."/>
            <person name="Song H."/>
            <person name="Lee J."/>
            <person name="Lee S.C."/>
            <person name="Kwon J.K."/>
            <person name="Lee H.Y."/>
            <person name="Koo N."/>
            <person name="Hong Y."/>
            <person name="Kim R.W."/>
            <person name="Kang W.H."/>
            <person name="Huh J.H."/>
            <person name="Kang B.C."/>
            <person name="Yang T.J."/>
            <person name="Lee Y.H."/>
            <person name="Bennetzen J.L."/>
            <person name="Choi D."/>
        </authorList>
    </citation>
    <scope>NUCLEOTIDE SEQUENCE [LARGE SCALE GENOMIC DNA]</scope>
    <source>
        <strain evidence="11">cv. PBC81</strain>
    </source>
</reference>
<evidence type="ECO:0000256" key="5">
    <source>
        <dbReference type="ARBA" id="ARBA00022737"/>
    </source>
</evidence>
<sequence>MSAMKKFHTLTFDGNFFNETLPDWLNLLPNIAILCRKNNRLKGQFPRSISKITSLTDIVLSHNALSGELPDLSALSNLHLLDLRENHLDYELPSLPQGLTTILLSSNAFSGEMPEEFGKLNQLRHLDLSNNALTGTPPVELFSLLLNSAFSI</sequence>
<evidence type="ECO:0000256" key="4">
    <source>
        <dbReference type="ARBA" id="ARBA00022729"/>
    </source>
</evidence>
<organism evidence="10 11">
    <name type="scientific">Capsicum baccatum</name>
    <name type="common">Peruvian pepper</name>
    <dbReference type="NCBI Taxonomy" id="33114"/>
    <lineage>
        <taxon>Eukaryota</taxon>
        <taxon>Viridiplantae</taxon>
        <taxon>Streptophyta</taxon>
        <taxon>Embryophyta</taxon>
        <taxon>Tracheophyta</taxon>
        <taxon>Spermatophyta</taxon>
        <taxon>Magnoliopsida</taxon>
        <taxon>eudicotyledons</taxon>
        <taxon>Gunneridae</taxon>
        <taxon>Pentapetalae</taxon>
        <taxon>asterids</taxon>
        <taxon>lamiids</taxon>
        <taxon>Solanales</taxon>
        <taxon>Solanaceae</taxon>
        <taxon>Solanoideae</taxon>
        <taxon>Capsiceae</taxon>
        <taxon>Capsicum</taxon>
    </lineage>
</organism>
<gene>
    <name evidence="10" type="ORF">CQW23_09669</name>
</gene>
<evidence type="ECO:0000313" key="10">
    <source>
        <dbReference type="EMBL" id="PHT49922.1"/>
    </source>
</evidence>
<protein>
    <submittedName>
        <fullName evidence="10">Uncharacterized protein</fullName>
    </submittedName>
</protein>
<dbReference type="PANTHER" id="PTHR27000:SF776">
    <property type="entry name" value="PROTEIN KINASE DOMAIN-CONTAINING PROTEIN"/>
    <property type="match status" value="1"/>
</dbReference>
<dbReference type="PANTHER" id="PTHR27000">
    <property type="entry name" value="LEUCINE-RICH REPEAT RECEPTOR-LIKE PROTEIN KINASE FAMILY PROTEIN-RELATED"/>
    <property type="match status" value="1"/>
</dbReference>